<dbReference type="Proteomes" id="UP001431783">
    <property type="component" value="Unassembled WGS sequence"/>
</dbReference>
<name>A0AAW1TN96_9CUCU</name>
<accession>A0AAW1TN96</accession>
<proteinExistence type="predicted"/>
<organism evidence="2 3">
    <name type="scientific">Henosepilachna vigintioctopunctata</name>
    <dbReference type="NCBI Taxonomy" id="420089"/>
    <lineage>
        <taxon>Eukaryota</taxon>
        <taxon>Metazoa</taxon>
        <taxon>Ecdysozoa</taxon>
        <taxon>Arthropoda</taxon>
        <taxon>Hexapoda</taxon>
        <taxon>Insecta</taxon>
        <taxon>Pterygota</taxon>
        <taxon>Neoptera</taxon>
        <taxon>Endopterygota</taxon>
        <taxon>Coleoptera</taxon>
        <taxon>Polyphaga</taxon>
        <taxon>Cucujiformia</taxon>
        <taxon>Coccinelloidea</taxon>
        <taxon>Coccinellidae</taxon>
        <taxon>Epilachninae</taxon>
        <taxon>Epilachnini</taxon>
        <taxon>Henosepilachna</taxon>
    </lineage>
</organism>
<evidence type="ECO:0000313" key="3">
    <source>
        <dbReference type="Proteomes" id="UP001431783"/>
    </source>
</evidence>
<gene>
    <name evidence="2" type="ORF">WA026_020341</name>
</gene>
<dbReference type="EMBL" id="JARQZJ010000014">
    <property type="protein sequence ID" value="KAK9872996.1"/>
    <property type="molecule type" value="Genomic_DNA"/>
</dbReference>
<keyword evidence="1" id="KW-0175">Coiled coil</keyword>
<dbReference type="AlphaFoldDB" id="A0AAW1TN96"/>
<evidence type="ECO:0000313" key="2">
    <source>
        <dbReference type="EMBL" id="KAK9872996.1"/>
    </source>
</evidence>
<evidence type="ECO:0000256" key="1">
    <source>
        <dbReference type="SAM" id="Coils"/>
    </source>
</evidence>
<reference evidence="2 3" key="1">
    <citation type="submission" date="2023-03" db="EMBL/GenBank/DDBJ databases">
        <title>Genome insight into feeding habits of ladybird beetles.</title>
        <authorList>
            <person name="Li H.-S."/>
            <person name="Huang Y.-H."/>
            <person name="Pang H."/>
        </authorList>
    </citation>
    <scope>NUCLEOTIDE SEQUENCE [LARGE SCALE GENOMIC DNA]</scope>
    <source>
        <strain evidence="2">SYSU_2023b</strain>
        <tissue evidence="2">Whole body</tissue>
    </source>
</reference>
<keyword evidence="3" id="KW-1185">Reference proteome</keyword>
<protein>
    <submittedName>
        <fullName evidence="2">Uncharacterized protein</fullName>
    </submittedName>
</protein>
<comment type="caution">
    <text evidence="2">The sequence shown here is derived from an EMBL/GenBank/DDBJ whole genome shotgun (WGS) entry which is preliminary data.</text>
</comment>
<feature type="coiled-coil region" evidence="1">
    <location>
        <begin position="26"/>
        <end position="172"/>
    </location>
</feature>
<sequence length="174" mass="20446">MRIQQLTKTGENTVIRADDCTFERNKAEKTETILKLEQTLTEVKELRESLVLMEEQSRDKVDDLKNQIINARELSNKKEKQILELKRRSVSFENDVFQAESNYEETLKTMKVEEKKLKKYILKLEKSNSELEKELILLTNKGTEYTSTINSLRNDIEKLESANKNITEENKQCL</sequence>